<name>A0A564UQ25_9FIRM</name>
<gene>
    <name evidence="1" type="ORF">ROSSTS7063_03247</name>
</gene>
<dbReference type="Gene3D" id="3.20.20.80">
    <property type="entry name" value="Glycosidases"/>
    <property type="match status" value="1"/>
</dbReference>
<evidence type="ECO:0008006" key="3">
    <source>
        <dbReference type="Google" id="ProtNLM"/>
    </source>
</evidence>
<evidence type="ECO:0000313" key="1">
    <source>
        <dbReference type="EMBL" id="VUX21627.1"/>
    </source>
</evidence>
<dbReference type="InterPro" id="IPR017853">
    <property type="entry name" value="GH"/>
</dbReference>
<protein>
    <recommendedName>
        <fullName evidence="3">4-alpha-glucanotransferase</fullName>
    </recommendedName>
</protein>
<dbReference type="Proteomes" id="UP000409147">
    <property type="component" value="Unassembled WGS sequence"/>
</dbReference>
<sequence length="68" mass="8094">MDLTECERNINDVTNKRLGKARINVPSTLGGNWTWRMEKGQFDKKAVERLNRMTWLYERLPEKENKIA</sequence>
<dbReference type="SUPFAM" id="SSF51445">
    <property type="entry name" value="(Trans)glycosidases"/>
    <property type="match status" value="1"/>
</dbReference>
<keyword evidence="2" id="KW-1185">Reference proteome</keyword>
<dbReference type="EMBL" id="CABHNB010000044">
    <property type="protein sequence ID" value="VUX21627.1"/>
    <property type="molecule type" value="Genomic_DNA"/>
</dbReference>
<organism evidence="1 2">
    <name type="scientific">Blautia obeum</name>
    <dbReference type="NCBI Taxonomy" id="40520"/>
    <lineage>
        <taxon>Bacteria</taxon>
        <taxon>Bacillati</taxon>
        <taxon>Bacillota</taxon>
        <taxon>Clostridia</taxon>
        <taxon>Lachnospirales</taxon>
        <taxon>Lachnospiraceae</taxon>
        <taxon>Blautia</taxon>
    </lineage>
</organism>
<reference evidence="1 2" key="1">
    <citation type="submission" date="2019-07" db="EMBL/GenBank/DDBJ databases">
        <authorList>
            <person name="Hibberd C M."/>
            <person name="Gehrig L. J."/>
            <person name="Chang H.-W."/>
            <person name="Venkatesh S."/>
        </authorList>
    </citation>
    <scope>NUCLEOTIDE SEQUENCE [LARGE SCALE GENOMIC DNA]</scope>
    <source>
        <strain evidence="1">Ruminococcus_obeum_SSTS_Bg7063</strain>
    </source>
</reference>
<accession>A0A564UQ25</accession>
<dbReference type="AlphaFoldDB" id="A0A564UQ25"/>
<dbReference type="RefSeq" id="WP_144369795.1">
    <property type="nucleotide sequence ID" value="NZ_CABHNB010000044.1"/>
</dbReference>
<evidence type="ECO:0000313" key="2">
    <source>
        <dbReference type="Proteomes" id="UP000409147"/>
    </source>
</evidence>
<proteinExistence type="predicted"/>